<evidence type="ECO:0000256" key="3">
    <source>
        <dbReference type="SAM" id="MobiDB-lite"/>
    </source>
</evidence>
<dbReference type="PANTHER" id="PTHR13183:SF1">
    <property type="entry name" value="ARM LIGHT CHAIN, AXONEMAL, PUTATIVE-RELATED"/>
    <property type="match status" value="1"/>
</dbReference>
<dbReference type="GO" id="GO:0045504">
    <property type="term" value="F:dynein heavy chain binding"/>
    <property type="evidence" value="ECO:0007669"/>
    <property type="project" value="TreeGrafter"/>
</dbReference>
<evidence type="ECO:0000313" key="4">
    <source>
        <dbReference type="EMBL" id="CCC51054.1"/>
    </source>
</evidence>
<dbReference type="PANTHER" id="PTHR13183">
    <property type="entry name" value="AXONEMAL INNER ARM DYNEIN LIGHT CHAIN 28"/>
    <property type="match status" value="1"/>
</dbReference>
<dbReference type="Pfam" id="PF10211">
    <property type="entry name" value="Ax_dynein_light"/>
    <property type="match status" value="1"/>
</dbReference>
<dbReference type="GO" id="GO:0005930">
    <property type="term" value="C:axoneme"/>
    <property type="evidence" value="ECO:0007669"/>
    <property type="project" value="TreeGrafter"/>
</dbReference>
<dbReference type="EMBL" id="HE573026">
    <property type="protein sequence ID" value="CCC51054.1"/>
    <property type="molecule type" value="Genomic_DNA"/>
</dbReference>
<keyword evidence="1 2" id="KW-0175">Coiled coil</keyword>
<sequence>MLPTGSVRTASPLKNAPAESSTRTYVMVNGPVDQSTTLIRYDLPYAPGDVKRSVKLRKQLGGTIEEHQVDPNVRVVLDSFIPPRAWYDENNVLWIQHASPHPASRTDTVETHEKFRRRLQETGAKRTGICPIRSLLLAECFLEVIRQVTVECWERGLLLLKIHTERVASQTAHRELFESRVGHAFRLALKGEKDTSRVQQDIEKLRKRMEELAEEEKVLRQECDEISAKGEEQLLIMGKLHSDEVATLKKESTLKRNQLEHMVAMSLSL</sequence>
<dbReference type="AlphaFoldDB" id="G0U5A6"/>
<protein>
    <submittedName>
        <fullName evidence="4">Putative dynein arm light chain</fullName>
    </submittedName>
</protein>
<dbReference type="OMA" id="AECMLEV"/>
<accession>G0U5A6</accession>
<evidence type="ECO:0000256" key="2">
    <source>
        <dbReference type="SAM" id="Coils"/>
    </source>
</evidence>
<evidence type="ECO:0000256" key="1">
    <source>
        <dbReference type="ARBA" id="ARBA00023054"/>
    </source>
</evidence>
<dbReference type="InterPro" id="IPR019347">
    <property type="entry name" value="Axonemal_dynein_light_chain"/>
</dbReference>
<gene>
    <name evidence="4" type="ORF">TVY486_1001080</name>
</gene>
<reference evidence="4" key="1">
    <citation type="journal article" date="2012" name="Proc. Natl. Acad. Sci. U.S.A.">
        <title>Antigenic diversity is generated by distinct evolutionary mechanisms in African trypanosome species.</title>
        <authorList>
            <person name="Jackson A.P."/>
            <person name="Berry A."/>
            <person name="Aslett M."/>
            <person name="Allison H.C."/>
            <person name="Burton P."/>
            <person name="Vavrova-Anderson J."/>
            <person name="Brown R."/>
            <person name="Browne H."/>
            <person name="Corton N."/>
            <person name="Hauser H."/>
            <person name="Gamble J."/>
            <person name="Gilderthorp R."/>
            <person name="Marcello L."/>
            <person name="McQuillan J."/>
            <person name="Otto T.D."/>
            <person name="Quail M.A."/>
            <person name="Sanders M.J."/>
            <person name="van Tonder A."/>
            <person name="Ginger M.L."/>
            <person name="Field M.C."/>
            <person name="Barry J.D."/>
            <person name="Hertz-Fowler C."/>
            <person name="Berriman M."/>
        </authorList>
    </citation>
    <scope>NUCLEOTIDE SEQUENCE</scope>
    <source>
        <strain evidence="4">Y486</strain>
    </source>
</reference>
<dbReference type="VEuPathDB" id="TriTrypDB:TvY486_1001080"/>
<name>G0U5A6_TRYVY</name>
<proteinExistence type="predicted"/>
<feature type="region of interest" description="Disordered" evidence="3">
    <location>
        <begin position="1"/>
        <end position="22"/>
    </location>
</feature>
<organism evidence="4">
    <name type="scientific">Trypanosoma vivax (strain Y486)</name>
    <dbReference type="NCBI Taxonomy" id="1055687"/>
    <lineage>
        <taxon>Eukaryota</taxon>
        <taxon>Discoba</taxon>
        <taxon>Euglenozoa</taxon>
        <taxon>Kinetoplastea</taxon>
        <taxon>Metakinetoplastina</taxon>
        <taxon>Trypanosomatida</taxon>
        <taxon>Trypanosomatidae</taxon>
        <taxon>Trypanosoma</taxon>
        <taxon>Duttonella</taxon>
    </lineage>
</organism>
<feature type="coiled-coil region" evidence="2">
    <location>
        <begin position="195"/>
        <end position="229"/>
    </location>
</feature>